<dbReference type="InterPro" id="IPR009057">
    <property type="entry name" value="Homeodomain-like_sf"/>
</dbReference>
<evidence type="ECO:0000256" key="4">
    <source>
        <dbReference type="PROSITE-ProRule" id="PRU00335"/>
    </source>
</evidence>
<evidence type="ECO:0000256" key="2">
    <source>
        <dbReference type="ARBA" id="ARBA00023125"/>
    </source>
</evidence>
<dbReference type="Proteomes" id="UP000586827">
    <property type="component" value="Unassembled WGS sequence"/>
</dbReference>
<keyword evidence="3" id="KW-0804">Transcription</keyword>
<evidence type="ECO:0000313" key="6">
    <source>
        <dbReference type="EMBL" id="NNH70922.1"/>
    </source>
</evidence>
<keyword evidence="7" id="KW-1185">Reference proteome</keyword>
<sequence length="221" mass="24196">MTRPKPLTRGESQAQTREAVLQAAEELFLTKGFHDTTVAQIAAAAGRTQGSIYGNFSGKERLCQAVLERRYSRSFAELAAEVGAADDNLDGKLDAFARWWRELSADEPLTVLMTEFTLAVRKDPAQFTELTAFWEVLKTVLRSTIAGTAHATANPDDDPQLDAAVTGIVTGAIGLAISQVSGLVDNHASGAALKDLIRIWIERLDAREGNSRKRSRWRRAK</sequence>
<comment type="caution">
    <text evidence="6">The sequence shown here is derived from an EMBL/GenBank/DDBJ whole genome shotgun (WGS) entry which is preliminary data.</text>
</comment>
<reference evidence="6 7" key="1">
    <citation type="submission" date="2020-05" db="EMBL/GenBank/DDBJ databases">
        <title>MicrobeNet Type strains.</title>
        <authorList>
            <person name="Nicholson A.C."/>
        </authorList>
    </citation>
    <scope>NUCLEOTIDE SEQUENCE [LARGE SCALE GENOMIC DNA]</scope>
    <source>
        <strain evidence="6 7">JCM 3224</strain>
    </source>
</reference>
<evidence type="ECO:0000313" key="7">
    <source>
        <dbReference type="Proteomes" id="UP000586827"/>
    </source>
</evidence>
<evidence type="ECO:0000256" key="3">
    <source>
        <dbReference type="ARBA" id="ARBA00023163"/>
    </source>
</evidence>
<dbReference type="PRINTS" id="PR00455">
    <property type="entry name" value="HTHTETR"/>
</dbReference>
<dbReference type="InterPro" id="IPR050109">
    <property type="entry name" value="HTH-type_TetR-like_transc_reg"/>
</dbReference>
<keyword evidence="1" id="KW-0805">Transcription regulation</keyword>
<feature type="DNA-binding region" description="H-T-H motif" evidence="4">
    <location>
        <begin position="37"/>
        <end position="56"/>
    </location>
</feature>
<dbReference type="PANTHER" id="PTHR30055">
    <property type="entry name" value="HTH-TYPE TRANSCRIPTIONAL REGULATOR RUTR"/>
    <property type="match status" value="1"/>
</dbReference>
<organism evidence="6 7">
    <name type="scientific">Nocardia uniformis</name>
    <dbReference type="NCBI Taxonomy" id="53432"/>
    <lineage>
        <taxon>Bacteria</taxon>
        <taxon>Bacillati</taxon>
        <taxon>Actinomycetota</taxon>
        <taxon>Actinomycetes</taxon>
        <taxon>Mycobacteriales</taxon>
        <taxon>Nocardiaceae</taxon>
        <taxon>Nocardia</taxon>
    </lineage>
</organism>
<dbReference type="Pfam" id="PF00440">
    <property type="entry name" value="TetR_N"/>
    <property type="match status" value="1"/>
</dbReference>
<evidence type="ECO:0000259" key="5">
    <source>
        <dbReference type="PROSITE" id="PS50977"/>
    </source>
</evidence>
<dbReference type="InterPro" id="IPR001647">
    <property type="entry name" value="HTH_TetR"/>
</dbReference>
<name>A0A849BWI1_9NOCA</name>
<feature type="domain" description="HTH tetR-type" evidence="5">
    <location>
        <begin position="14"/>
        <end position="74"/>
    </location>
</feature>
<dbReference type="Gene3D" id="1.10.357.10">
    <property type="entry name" value="Tetracycline Repressor, domain 2"/>
    <property type="match status" value="1"/>
</dbReference>
<dbReference type="SUPFAM" id="SSF46689">
    <property type="entry name" value="Homeodomain-like"/>
    <property type="match status" value="1"/>
</dbReference>
<evidence type="ECO:0000256" key="1">
    <source>
        <dbReference type="ARBA" id="ARBA00023015"/>
    </source>
</evidence>
<accession>A0A849BWI1</accession>
<dbReference type="GO" id="GO:0003700">
    <property type="term" value="F:DNA-binding transcription factor activity"/>
    <property type="evidence" value="ECO:0007669"/>
    <property type="project" value="TreeGrafter"/>
</dbReference>
<protein>
    <submittedName>
        <fullName evidence="6">TetR/AcrR family transcriptional regulator</fullName>
    </submittedName>
</protein>
<keyword evidence="2 4" id="KW-0238">DNA-binding</keyword>
<dbReference type="PANTHER" id="PTHR30055:SF234">
    <property type="entry name" value="HTH-TYPE TRANSCRIPTIONAL REGULATOR BETI"/>
    <property type="match status" value="1"/>
</dbReference>
<gene>
    <name evidence="6" type="ORF">HLB23_13805</name>
</gene>
<proteinExistence type="predicted"/>
<dbReference type="PROSITE" id="PS50977">
    <property type="entry name" value="HTH_TETR_2"/>
    <property type="match status" value="1"/>
</dbReference>
<dbReference type="RefSeq" id="WP_067523226.1">
    <property type="nucleotide sequence ID" value="NZ_JABELX010000004.1"/>
</dbReference>
<dbReference type="GO" id="GO:0000976">
    <property type="term" value="F:transcription cis-regulatory region binding"/>
    <property type="evidence" value="ECO:0007669"/>
    <property type="project" value="TreeGrafter"/>
</dbReference>
<dbReference type="EMBL" id="JABELX010000004">
    <property type="protein sequence ID" value="NNH70922.1"/>
    <property type="molecule type" value="Genomic_DNA"/>
</dbReference>
<dbReference type="AlphaFoldDB" id="A0A849BWI1"/>